<proteinExistence type="predicted"/>
<evidence type="ECO:0000259" key="1">
    <source>
        <dbReference type="Pfam" id="PF04195"/>
    </source>
</evidence>
<organism evidence="2 3">
    <name type="scientific">Setaria italica</name>
    <name type="common">Foxtail millet</name>
    <name type="synonym">Panicum italicum</name>
    <dbReference type="NCBI Taxonomy" id="4555"/>
    <lineage>
        <taxon>Eukaryota</taxon>
        <taxon>Viridiplantae</taxon>
        <taxon>Streptophyta</taxon>
        <taxon>Embryophyta</taxon>
        <taxon>Tracheophyta</taxon>
        <taxon>Spermatophyta</taxon>
        <taxon>Magnoliopsida</taxon>
        <taxon>Liliopsida</taxon>
        <taxon>Poales</taxon>
        <taxon>Poaceae</taxon>
        <taxon>PACMAD clade</taxon>
        <taxon>Panicoideae</taxon>
        <taxon>Panicodae</taxon>
        <taxon>Paniceae</taxon>
        <taxon>Cenchrinae</taxon>
        <taxon>Setaria</taxon>
    </lineage>
</organism>
<reference evidence="3" key="1">
    <citation type="journal article" date="2012" name="Nat. Biotechnol.">
        <title>Reference genome sequence of the model plant Setaria.</title>
        <authorList>
            <person name="Bennetzen J.L."/>
            <person name="Schmutz J."/>
            <person name="Wang H."/>
            <person name="Percifield R."/>
            <person name="Hawkins J."/>
            <person name="Pontaroli A.C."/>
            <person name="Estep M."/>
            <person name="Feng L."/>
            <person name="Vaughn J.N."/>
            <person name="Grimwood J."/>
            <person name="Jenkins J."/>
            <person name="Barry K."/>
            <person name="Lindquist E."/>
            <person name="Hellsten U."/>
            <person name="Deshpande S."/>
            <person name="Wang X."/>
            <person name="Wu X."/>
            <person name="Mitros T."/>
            <person name="Triplett J."/>
            <person name="Yang X."/>
            <person name="Ye C.Y."/>
            <person name="Mauro-Herrera M."/>
            <person name="Wang L."/>
            <person name="Li P."/>
            <person name="Sharma M."/>
            <person name="Sharma R."/>
            <person name="Ronald P.C."/>
            <person name="Panaud O."/>
            <person name="Kellogg E.A."/>
            <person name="Brutnell T.P."/>
            <person name="Doust A.N."/>
            <person name="Tuskan G.A."/>
            <person name="Rokhsar D."/>
            <person name="Devos K.M."/>
        </authorList>
    </citation>
    <scope>NUCLEOTIDE SEQUENCE [LARGE SCALE GENOMIC DNA]</scope>
    <source>
        <strain evidence="3">cv. Yugu1</strain>
    </source>
</reference>
<dbReference type="Gramene" id="KQK89349">
    <property type="protein sequence ID" value="KQK89349"/>
    <property type="gene ID" value="SETIT_040005mg"/>
</dbReference>
<dbReference type="OMA" id="DIIEEYC"/>
<dbReference type="Pfam" id="PF04195">
    <property type="entry name" value="Transposase_28"/>
    <property type="match status" value="1"/>
</dbReference>
<evidence type="ECO:0000313" key="2">
    <source>
        <dbReference type="EnsemblPlants" id="KQK89349"/>
    </source>
</evidence>
<dbReference type="HOGENOM" id="CLU_079222_0_0_1"/>
<dbReference type="EMBL" id="AGNK02005667">
    <property type="status" value="NOT_ANNOTATED_CDS"/>
    <property type="molecule type" value="Genomic_DNA"/>
</dbReference>
<sequence length="306" mass="35179">MAPKRKLPSGDDGNLGMPKTIVFGRSRHHLNDINLLKQNKMVIAGRAPGSEVVPKSKDNEIVIFCNLLYAVLRFELDPVIIDILHLYDIYLHLLTPNALVHLSVYMWICKTTKIKPSAAGFASAHKVHLQPKYLLEESANGVVEKKSHFGCLNFMYRIGVVSRVAAYCNKWPIDWHQHWLYHEVESEEDGEVNHLVTDKIEALHQDYKVDLPPCLEGDDFIWMLRLFARKYSTCDIIEEYCKLGVWPVRRGWRIPDSCWTDAEGSIPCPDWSKCFKITKEHINPVKIEEHGHFILSAESPSEYEDA</sequence>
<feature type="domain" description="Transposase (putative) gypsy type" evidence="1">
    <location>
        <begin position="62"/>
        <end position="122"/>
    </location>
</feature>
<evidence type="ECO:0000313" key="3">
    <source>
        <dbReference type="Proteomes" id="UP000004995"/>
    </source>
</evidence>
<name>K4AM69_SETIT</name>
<accession>K4AM69</accession>
<keyword evidence="3" id="KW-1185">Reference proteome</keyword>
<dbReference type="Proteomes" id="UP000004995">
    <property type="component" value="Unassembled WGS sequence"/>
</dbReference>
<dbReference type="InterPro" id="IPR007321">
    <property type="entry name" value="Transposase_28"/>
</dbReference>
<reference evidence="2" key="2">
    <citation type="submission" date="2018-08" db="UniProtKB">
        <authorList>
            <consortium name="EnsemblPlants"/>
        </authorList>
    </citation>
    <scope>IDENTIFICATION</scope>
    <source>
        <strain evidence="2">Yugu1</strain>
    </source>
</reference>
<protein>
    <recommendedName>
        <fullName evidence="1">Transposase (putative) gypsy type domain-containing protein</fullName>
    </recommendedName>
</protein>
<dbReference type="InParanoid" id="K4AM69"/>
<dbReference type="EnsemblPlants" id="KQK89349">
    <property type="protein sequence ID" value="KQK89349"/>
    <property type="gene ID" value="SETIT_040005mg"/>
</dbReference>
<dbReference type="AlphaFoldDB" id="K4AM69"/>